<dbReference type="PROSITE" id="PS51892">
    <property type="entry name" value="SUBTILASE"/>
    <property type="match status" value="1"/>
</dbReference>
<dbReference type="Pfam" id="PF00082">
    <property type="entry name" value="Peptidase_S8"/>
    <property type="match status" value="1"/>
</dbReference>
<comment type="similarity">
    <text evidence="1 5">Belongs to the peptidase S8 family.</text>
</comment>
<dbReference type="Gene3D" id="3.40.50.200">
    <property type="entry name" value="Peptidase S8/S53 domain"/>
    <property type="match status" value="2"/>
</dbReference>
<keyword evidence="3 5" id="KW-0378">Hydrolase</keyword>
<gene>
    <name evidence="7" type="ORF">GOQ30_01040</name>
</gene>
<dbReference type="InterPro" id="IPR015500">
    <property type="entry name" value="Peptidase_S8_subtilisin-rel"/>
</dbReference>
<dbReference type="InterPro" id="IPR000209">
    <property type="entry name" value="Peptidase_S8/S53_dom"/>
</dbReference>
<evidence type="ECO:0000313" key="8">
    <source>
        <dbReference type="Proteomes" id="UP000431264"/>
    </source>
</evidence>
<feature type="domain" description="Peptidase S8/S53" evidence="6">
    <location>
        <begin position="71"/>
        <end position="513"/>
    </location>
</feature>
<feature type="active site" description="Charge relay system" evidence="5">
    <location>
        <position position="481"/>
    </location>
</feature>
<dbReference type="GO" id="GO:0004252">
    <property type="term" value="F:serine-type endopeptidase activity"/>
    <property type="evidence" value="ECO:0007669"/>
    <property type="project" value="UniProtKB-UniRule"/>
</dbReference>
<comment type="caution">
    <text evidence="7">The sequence shown here is derived from an EMBL/GenBank/DDBJ whole genome shotgun (WGS) entry which is preliminary data.</text>
</comment>
<evidence type="ECO:0000259" key="6">
    <source>
        <dbReference type="Pfam" id="PF00082"/>
    </source>
</evidence>
<evidence type="ECO:0000256" key="2">
    <source>
        <dbReference type="ARBA" id="ARBA00022670"/>
    </source>
</evidence>
<dbReference type="SUPFAM" id="SSF52743">
    <property type="entry name" value="Subtilisin-like"/>
    <property type="match status" value="1"/>
</dbReference>
<dbReference type="PRINTS" id="PR00723">
    <property type="entry name" value="SUBTILISIN"/>
</dbReference>
<dbReference type="InterPro" id="IPR036852">
    <property type="entry name" value="Peptidase_S8/S53_dom_sf"/>
</dbReference>
<feature type="active site" description="Charge relay system" evidence="5">
    <location>
        <position position="79"/>
    </location>
</feature>
<dbReference type="EMBL" id="WQLW01000001">
    <property type="protein sequence ID" value="MVO07745.1"/>
    <property type="molecule type" value="Genomic_DNA"/>
</dbReference>
<evidence type="ECO:0000256" key="3">
    <source>
        <dbReference type="ARBA" id="ARBA00022801"/>
    </source>
</evidence>
<dbReference type="PROSITE" id="PS00138">
    <property type="entry name" value="SUBTILASE_SER"/>
    <property type="match status" value="1"/>
</dbReference>
<protein>
    <submittedName>
        <fullName evidence="7">S8 family serine peptidase</fullName>
    </submittedName>
</protein>
<organism evidence="7 8">
    <name type="scientific">Flavobacterium profundi</name>
    <dbReference type="NCBI Taxonomy" id="1774945"/>
    <lineage>
        <taxon>Bacteria</taxon>
        <taxon>Pseudomonadati</taxon>
        <taxon>Bacteroidota</taxon>
        <taxon>Flavobacteriia</taxon>
        <taxon>Flavobacteriales</taxon>
        <taxon>Flavobacteriaceae</taxon>
        <taxon>Flavobacterium</taxon>
    </lineage>
</organism>
<accession>A0A6I4IDU6</accession>
<dbReference type="InterPro" id="IPR023828">
    <property type="entry name" value="Peptidase_S8_Ser-AS"/>
</dbReference>
<keyword evidence="2 5" id="KW-0645">Protease</keyword>
<evidence type="ECO:0000313" key="7">
    <source>
        <dbReference type="EMBL" id="MVO07745.1"/>
    </source>
</evidence>
<name>A0A6I4IDU6_9FLAO</name>
<dbReference type="PANTHER" id="PTHR43806:SF11">
    <property type="entry name" value="CEREVISIN-RELATED"/>
    <property type="match status" value="1"/>
</dbReference>
<feature type="active site" description="Charge relay system" evidence="5">
    <location>
        <position position="310"/>
    </location>
</feature>
<dbReference type="Proteomes" id="UP000431264">
    <property type="component" value="Unassembled WGS sequence"/>
</dbReference>
<evidence type="ECO:0000256" key="1">
    <source>
        <dbReference type="ARBA" id="ARBA00011073"/>
    </source>
</evidence>
<dbReference type="PANTHER" id="PTHR43806">
    <property type="entry name" value="PEPTIDASE S8"/>
    <property type="match status" value="1"/>
</dbReference>
<evidence type="ECO:0000256" key="5">
    <source>
        <dbReference type="PROSITE-ProRule" id="PRU01240"/>
    </source>
</evidence>
<sequence>MTSVYNQNNKKSILNKILLIIFLISISCSTNKEITEHKNTFWHQNDKKIKFSNSNLLNKWHSENKFNKTKNTIIVAVLDTQIDLNHEDLKNQIWINKNEIPNNGIDDDINGYIDDLNGWNFVGKPNGGYYVYGNFEYTKIVRKYDSIFNDSKDIQNDSEFLYNEFKRAKQKHQIYSGFYSNWLKSMEFSVNVGQIARDTLKYFFPKEDYTIEQLDSLYKIYKINDKTYKQKRDSNDRDLGALIHYVKSDYSTGDKTVRDLVKSRDDKDSILNRNLNISFNPRDFIKDDTKILKKGYGNNKLNNAPNLRKHSTTVSSIIASNRKNNIGTNGFHDKIKIMPLSISTSGDEYDKDIAMAIYYAVDNGAKVINMSFGKEFSLNQQWVTEAFKYAEKHNVLLIHGSGNNSFNIDTNPYYPSDYDYEKKKDLVANFINVGSISKRTDSTMVSSFSDYGKNNVDIFAPGEDIYVAIPDNQYKYDSGTSLAAPMVSGTAALIWLYYPNLTVQEVKQIILESGVTINKQVIKPGTENELVPFSELCKSGKILNTYNAIKMAEERSKKKNK</sequence>
<dbReference type="AlphaFoldDB" id="A0A6I4IDU6"/>
<keyword evidence="4 5" id="KW-0720">Serine protease</keyword>
<keyword evidence="8" id="KW-1185">Reference proteome</keyword>
<dbReference type="InterPro" id="IPR050131">
    <property type="entry name" value="Peptidase_S8_subtilisin-like"/>
</dbReference>
<dbReference type="GO" id="GO:0006508">
    <property type="term" value="P:proteolysis"/>
    <property type="evidence" value="ECO:0007669"/>
    <property type="project" value="UniProtKB-KW"/>
</dbReference>
<proteinExistence type="inferred from homology"/>
<reference evidence="8" key="1">
    <citation type="submission" date="2019-05" db="EMBL/GenBank/DDBJ databases">
        <title>Flavobacterium profundi sp. nov., isolated from a deep-sea seamount.</title>
        <authorList>
            <person name="Zhang D.-C."/>
        </authorList>
    </citation>
    <scope>NUCLEOTIDE SEQUENCE [LARGE SCALE GENOMIC DNA]</scope>
    <source>
        <strain evidence="8">TP390</strain>
    </source>
</reference>
<evidence type="ECO:0000256" key="4">
    <source>
        <dbReference type="ARBA" id="ARBA00022825"/>
    </source>
</evidence>